<organism evidence="2 3">
    <name type="scientific">Mustela putorius furo</name>
    <name type="common">European domestic ferret</name>
    <name type="synonym">Mustela furo</name>
    <dbReference type="NCBI Taxonomy" id="9669"/>
    <lineage>
        <taxon>Eukaryota</taxon>
        <taxon>Metazoa</taxon>
        <taxon>Chordata</taxon>
        <taxon>Craniata</taxon>
        <taxon>Vertebrata</taxon>
        <taxon>Euteleostomi</taxon>
        <taxon>Mammalia</taxon>
        <taxon>Eutheria</taxon>
        <taxon>Laurasiatheria</taxon>
        <taxon>Carnivora</taxon>
        <taxon>Caniformia</taxon>
        <taxon>Musteloidea</taxon>
        <taxon>Mustelidae</taxon>
        <taxon>Mustelinae</taxon>
        <taxon>Mustela</taxon>
    </lineage>
</organism>
<dbReference type="AlphaFoldDB" id="A0A8U0RWR5"/>
<gene>
    <name evidence="3" type="primary">CUNH16orf95</name>
</gene>
<accession>A0A8U0RWR5</accession>
<feature type="region of interest" description="Disordered" evidence="1">
    <location>
        <begin position="33"/>
        <end position="102"/>
    </location>
</feature>
<dbReference type="RefSeq" id="XP_044932331.1">
    <property type="nucleotide sequence ID" value="XM_045076396.1"/>
</dbReference>
<dbReference type="Proteomes" id="UP000000715">
    <property type="component" value="Unplaced"/>
</dbReference>
<proteinExistence type="predicted"/>
<dbReference type="InterPro" id="IPR027919">
    <property type="entry name" value="DUF4568"/>
</dbReference>
<evidence type="ECO:0000313" key="2">
    <source>
        <dbReference type="Proteomes" id="UP000000715"/>
    </source>
</evidence>
<name>A0A8U0RWR5_MUSPF</name>
<dbReference type="PANTHER" id="PTHR14693">
    <property type="entry name" value="RIKEN CDNA 1700018B08"/>
    <property type="match status" value="1"/>
</dbReference>
<feature type="compositionally biased region" description="Basic and acidic residues" evidence="1">
    <location>
        <begin position="33"/>
        <end position="48"/>
    </location>
</feature>
<evidence type="ECO:0000256" key="1">
    <source>
        <dbReference type="SAM" id="MobiDB-lite"/>
    </source>
</evidence>
<evidence type="ECO:0000313" key="3">
    <source>
        <dbReference type="RefSeq" id="XP_044932331.1"/>
    </source>
</evidence>
<dbReference type="GeneID" id="101676891"/>
<sequence length="305" mass="33724">MGGPRERACLRARAGSCVLVRARAPLAGRSWTREGRLDCGHPPHDGHRSRVHGGPARVAAGTSGSPRVSVGLSARTAPRSGRESRPQTFGTEASPAQPSMCPVPSTVPRQPTCCECQARFGGFLPVPRVQAALPYWVPLSLRPRKQIQKMVRFYIPKTSEACPCLCHRFGGRLPMPRDQAVMPYWVPQILRPHKKVLKRPRSCKGIQVFVMCVVFTPASPCQGDVWETLRHACVCSSGVLGKVSEAAEACLGRMDVHGCVYEMWHLPWRARSPQGRREGAPDTLRRGEISCCRLRSRPPFPWPRS</sequence>
<dbReference type="PANTHER" id="PTHR14693:SF0">
    <property type="entry name" value="RIKEN CDNA 1700018B08 GENE"/>
    <property type="match status" value="1"/>
</dbReference>
<dbReference type="OrthoDB" id="9789756at2759"/>
<feature type="compositionally biased region" description="Polar residues" evidence="1">
    <location>
        <begin position="86"/>
        <end position="97"/>
    </location>
</feature>
<protein>
    <submittedName>
        <fullName evidence="3">Uncharacterized protein C16orf95 homolog isoform X1</fullName>
    </submittedName>
</protein>
<dbReference type="Pfam" id="PF15132">
    <property type="entry name" value="DUF4568"/>
    <property type="match status" value="1"/>
</dbReference>
<dbReference type="CTD" id="102891512"/>
<keyword evidence="2" id="KW-1185">Reference proteome</keyword>
<reference evidence="3" key="1">
    <citation type="submission" date="2025-08" db="UniProtKB">
        <authorList>
            <consortium name="RefSeq"/>
        </authorList>
    </citation>
    <scope>IDENTIFICATION</scope>
    <source>
        <tissue evidence="3">Brain</tissue>
    </source>
</reference>